<feature type="domain" description="Nuclear receptor" evidence="11">
    <location>
        <begin position="133"/>
        <end position="202"/>
    </location>
</feature>
<evidence type="ECO:0000256" key="1">
    <source>
        <dbReference type="ARBA" id="ARBA00005993"/>
    </source>
</evidence>
<keyword evidence="7" id="KW-0804">Transcription</keyword>
<keyword evidence="13" id="KW-1185">Reference proteome</keyword>
<feature type="region of interest" description="Disordered" evidence="10">
    <location>
        <begin position="109"/>
        <end position="129"/>
    </location>
</feature>
<dbReference type="Proteomes" id="UP000268014">
    <property type="component" value="Unassembled WGS sequence"/>
</dbReference>
<dbReference type="EMBL" id="UZAF01019229">
    <property type="protein sequence ID" value="VDO58569.1"/>
    <property type="molecule type" value="Genomic_DNA"/>
</dbReference>
<evidence type="ECO:0000313" key="14">
    <source>
        <dbReference type="WBParaSite" id="HPLM_0001602501-mRNA-1"/>
    </source>
</evidence>
<dbReference type="OrthoDB" id="6355676at2759"/>
<evidence type="ECO:0000256" key="3">
    <source>
        <dbReference type="ARBA" id="ARBA00022771"/>
    </source>
</evidence>
<evidence type="ECO:0000256" key="9">
    <source>
        <dbReference type="ARBA" id="ARBA00023242"/>
    </source>
</evidence>
<sequence>MCTHRSVNSVYAIVWHYALRDIVMIITYGSVRFATLCYSYDVSSSILSELCKYCEDVVKAGRIGADTDAQREQLYRRTHLDDELRNLGGDKISERKRLESSFAARFDSSAEKPVNRKRTNTASSGGGEKRTANKICRVCGDKAFSYNFNVITCESCKAFFRRNANKEREIRCPFNEQCEINVVSRRFCQRCRLAKCFDVSCF</sequence>
<proteinExistence type="inferred from homology"/>
<keyword evidence="9" id="KW-0539">Nucleus</keyword>
<keyword evidence="5" id="KW-0805">Transcription regulation</keyword>
<evidence type="ECO:0000256" key="2">
    <source>
        <dbReference type="ARBA" id="ARBA00022723"/>
    </source>
</evidence>
<dbReference type="PANTHER" id="PTHR24082:SF508">
    <property type="entry name" value="NUCLEAR HORMONE RECEPTOR FAMILY MEMBER NHR-48"/>
    <property type="match status" value="1"/>
</dbReference>
<evidence type="ECO:0000256" key="10">
    <source>
        <dbReference type="SAM" id="MobiDB-lite"/>
    </source>
</evidence>
<reference evidence="14" key="1">
    <citation type="submission" date="2017-02" db="UniProtKB">
        <authorList>
            <consortium name="WormBaseParasite"/>
        </authorList>
    </citation>
    <scope>IDENTIFICATION</scope>
</reference>
<dbReference type="AlphaFoldDB" id="A0A0N4WWA5"/>
<keyword evidence="8" id="KW-0675">Receptor</keyword>
<dbReference type="Gene3D" id="3.30.50.10">
    <property type="entry name" value="Erythroid Transcription Factor GATA-1, subunit A"/>
    <property type="match status" value="1"/>
</dbReference>
<evidence type="ECO:0000313" key="13">
    <source>
        <dbReference type="Proteomes" id="UP000268014"/>
    </source>
</evidence>
<dbReference type="SMART" id="SM00399">
    <property type="entry name" value="ZnF_C4"/>
    <property type="match status" value="1"/>
</dbReference>
<evidence type="ECO:0000256" key="8">
    <source>
        <dbReference type="ARBA" id="ARBA00023170"/>
    </source>
</evidence>
<dbReference type="Pfam" id="PF00105">
    <property type="entry name" value="zf-C4"/>
    <property type="match status" value="1"/>
</dbReference>
<dbReference type="InterPro" id="IPR050234">
    <property type="entry name" value="Nuclear_hormone_rcpt_NR1"/>
</dbReference>
<dbReference type="SUPFAM" id="SSF57716">
    <property type="entry name" value="Glucocorticoid receptor-like (DNA-binding domain)"/>
    <property type="match status" value="1"/>
</dbReference>
<evidence type="ECO:0000256" key="7">
    <source>
        <dbReference type="ARBA" id="ARBA00023163"/>
    </source>
</evidence>
<dbReference type="PROSITE" id="PS00031">
    <property type="entry name" value="NUCLEAR_REC_DBD_1"/>
    <property type="match status" value="1"/>
</dbReference>
<dbReference type="PROSITE" id="PS51030">
    <property type="entry name" value="NUCLEAR_REC_DBD_2"/>
    <property type="match status" value="1"/>
</dbReference>
<reference evidence="12 13" key="2">
    <citation type="submission" date="2018-11" db="EMBL/GenBank/DDBJ databases">
        <authorList>
            <consortium name="Pathogen Informatics"/>
        </authorList>
    </citation>
    <scope>NUCLEOTIDE SEQUENCE [LARGE SCALE GENOMIC DNA]</scope>
    <source>
        <strain evidence="12 13">MHpl1</strain>
    </source>
</reference>
<dbReference type="PANTHER" id="PTHR24082">
    <property type="entry name" value="NUCLEAR HORMONE RECEPTOR"/>
    <property type="match status" value="1"/>
</dbReference>
<name>A0A0N4WWA5_HAEPC</name>
<dbReference type="GO" id="GO:0008270">
    <property type="term" value="F:zinc ion binding"/>
    <property type="evidence" value="ECO:0007669"/>
    <property type="project" value="UniProtKB-KW"/>
</dbReference>
<dbReference type="GO" id="GO:0030154">
    <property type="term" value="P:cell differentiation"/>
    <property type="evidence" value="ECO:0007669"/>
    <property type="project" value="TreeGrafter"/>
</dbReference>
<dbReference type="GO" id="GO:0045944">
    <property type="term" value="P:positive regulation of transcription by RNA polymerase II"/>
    <property type="evidence" value="ECO:0007669"/>
    <property type="project" value="TreeGrafter"/>
</dbReference>
<dbReference type="WBParaSite" id="HPLM_0001602501-mRNA-1">
    <property type="protein sequence ID" value="HPLM_0001602501-mRNA-1"/>
    <property type="gene ID" value="HPLM_0001602501"/>
</dbReference>
<dbReference type="STRING" id="6290.A0A0N4WWA5"/>
<evidence type="ECO:0000259" key="11">
    <source>
        <dbReference type="PROSITE" id="PS51030"/>
    </source>
</evidence>
<accession>A0A0N4WWA5</accession>
<comment type="similarity">
    <text evidence="1">Belongs to the nuclear hormone receptor family.</text>
</comment>
<evidence type="ECO:0000256" key="5">
    <source>
        <dbReference type="ARBA" id="ARBA00023015"/>
    </source>
</evidence>
<gene>
    <name evidence="12" type="ORF">HPLM_LOCUS16017</name>
</gene>
<evidence type="ECO:0000256" key="4">
    <source>
        <dbReference type="ARBA" id="ARBA00022833"/>
    </source>
</evidence>
<evidence type="ECO:0000313" key="12">
    <source>
        <dbReference type="EMBL" id="VDO58569.1"/>
    </source>
</evidence>
<keyword evidence="3" id="KW-0863">Zinc-finger</keyword>
<keyword evidence="4" id="KW-0862">Zinc</keyword>
<dbReference type="InterPro" id="IPR013088">
    <property type="entry name" value="Znf_NHR/GATA"/>
</dbReference>
<keyword evidence="6" id="KW-0238">DNA-binding</keyword>
<protein>
    <submittedName>
        <fullName evidence="14">Nuclear receptor domain-containing protein</fullName>
    </submittedName>
</protein>
<keyword evidence="2" id="KW-0479">Metal-binding</keyword>
<evidence type="ECO:0000256" key="6">
    <source>
        <dbReference type="ARBA" id="ARBA00023125"/>
    </source>
</evidence>
<dbReference type="GO" id="GO:0000978">
    <property type="term" value="F:RNA polymerase II cis-regulatory region sequence-specific DNA binding"/>
    <property type="evidence" value="ECO:0007669"/>
    <property type="project" value="TreeGrafter"/>
</dbReference>
<dbReference type="InterPro" id="IPR001628">
    <property type="entry name" value="Znf_hrmn_rcpt"/>
</dbReference>
<dbReference type="PRINTS" id="PR00047">
    <property type="entry name" value="STROIDFINGER"/>
</dbReference>
<dbReference type="GO" id="GO:0000122">
    <property type="term" value="P:negative regulation of transcription by RNA polymerase II"/>
    <property type="evidence" value="ECO:0007669"/>
    <property type="project" value="TreeGrafter"/>
</dbReference>
<dbReference type="GO" id="GO:0004879">
    <property type="term" value="F:nuclear receptor activity"/>
    <property type="evidence" value="ECO:0007669"/>
    <property type="project" value="TreeGrafter"/>
</dbReference>
<organism evidence="14">
    <name type="scientific">Haemonchus placei</name>
    <name type="common">Barber's pole worm</name>
    <dbReference type="NCBI Taxonomy" id="6290"/>
    <lineage>
        <taxon>Eukaryota</taxon>
        <taxon>Metazoa</taxon>
        <taxon>Ecdysozoa</taxon>
        <taxon>Nematoda</taxon>
        <taxon>Chromadorea</taxon>
        <taxon>Rhabditida</taxon>
        <taxon>Rhabditina</taxon>
        <taxon>Rhabditomorpha</taxon>
        <taxon>Strongyloidea</taxon>
        <taxon>Trichostrongylidae</taxon>
        <taxon>Haemonchus</taxon>
    </lineage>
</organism>